<proteinExistence type="predicted"/>
<keyword evidence="2" id="KW-1185">Reference proteome</keyword>
<name>A0A4V1ZGT7_9MICO</name>
<dbReference type="SUPFAM" id="SSF52540">
    <property type="entry name" value="P-loop containing nucleoside triphosphate hydrolases"/>
    <property type="match status" value="1"/>
</dbReference>
<dbReference type="Pfam" id="PF13671">
    <property type="entry name" value="AAA_33"/>
    <property type="match status" value="1"/>
</dbReference>
<reference evidence="1 2" key="1">
    <citation type="submission" date="2019-01" db="EMBL/GenBank/DDBJ databases">
        <title>Novel species of Cellulomonas.</title>
        <authorList>
            <person name="Liu Q."/>
            <person name="Xin Y.-H."/>
        </authorList>
    </citation>
    <scope>NUCLEOTIDE SEQUENCE [LARGE SCALE GENOMIC DNA]</scope>
    <source>
        <strain evidence="1 2">HLT2-17</strain>
    </source>
</reference>
<dbReference type="Gene3D" id="3.40.50.300">
    <property type="entry name" value="P-loop containing nucleotide triphosphate hydrolases"/>
    <property type="match status" value="1"/>
</dbReference>
<keyword evidence="1" id="KW-0067">ATP-binding</keyword>
<organism evidence="1 2">
    <name type="scientific">Pengzhenrongella frigida</name>
    <dbReference type="NCBI Taxonomy" id="1259133"/>
    <lineage>
        <taxon>Bacteria</taxon>
        <taxon>Bacillati</taxon>
        <taxon>Actinomycetota</taxon>
        <taxon>Actinomycetes</taxon>
        <taxon>Micrococcales</taxon>
        <taxon>Pengzhenrongella</taxon>
    </lineage>
</organism>
<dbReference type="GO" id="GO:0005524">
    <property type="term" value="F:ATP binding"/>
    <property type="evidence" value="ECO:0007669"/>
    <property type="project" value="UniProtKB-KW"/>
</dbReference>
<evidence type="ECO:0000313" key="2">
    <source>
        <dbReference type="Proteomes" id="UP000293764"/>
    </source>
</evidence>
<evidence type="ECO:0000313" key="1">
    <source>
        <dbReference type="EMBL" id="RYV49684.1"/>
    </source>
</evidence>
<protein>
    <submittedName>
        <fullName evidence="1">ATP-binding protein</fullName>
    </submittedName>
</protein>
<dbReference type="OrthoDB" id="2639622at2"/>
<comment type="caution">
    <text evidence="1">The sequence shown here is derived from an EMBL/GenBank/DDBJ whole genome shotgun (WGS) entry which is preliminary data.</text>
</comment>
<dbReference type="AlphaFoldDB" id="A0A4V1ZGT7"/>
<dbReference type="InterPro" id="IPR027417">
    <property type="entry name" value="P-loop_NTPase"/>
</dbReference>
<sequence>MVLMCGHAGSGKSTVAHRLEAEGYVLLSFDEEAWRRGYRNHPVAEEAGREVTEHLQRRLTELVTGGSRVVVDSSFWARAARDEYRDVLASLGVEPVVYYMSTSREVSLERLEGRRNTGPDDIVVPVDRAIAYIEGFEVPTAAEGAMRVLRTGSPSTTDQAPTV</sequence>
<dbReference type="EMBL" id="SDWW01000058">
    <property type="protein sequence ID" value="RYV49684.1"/>
    <property type="molecule type" value="Genomic_DNA"/>
</dbReference>
<gene>
    <name evidence="1" type="ORF">EUA98_17510</name>
</gene>
<dbReference type="Proteomes" id="UP000293764">
    <property type="component" value="Unassembled WGS sequence"/>
</dbReference>
<accession>A0A4V1ZGT7</accession>
<keyword evidence="1" id="KW-0547">Nucleotide-binding</keyword>